<evidence type="ECO:0000313" key="2">
    <source>
        <dbReference type="EMBL" id="KAG2492117.1"/>
    </source>
</evidence>
<organism evidence="2 3">
    <name type="scientific">Edaphochlamys debaryana</name>
    <dbReference type="NCBI Taxonomy" id="47281"/>
    <lineage>
        <taxon>Eukaryota</taxon>
        <taxon>Viridiplantae</taxon>
        <taxon>Chlorophyta</taxon>
        <taxon>core chlorophytes</taxon>
        <taxon>Chlorophyceae</taxon>
        <taxon>CS clade</taxon>
        <taxon>Chlamydomonadales</taxon>
        <taxon>Chlamydomonadales incertae sedis</taxon>
        <taxon>Edaphochlamys</taxon>
    </lineage>
</organism>
<dbReference type="OrthoDB" id="541110at2759"/>
<name>A0A836BXL8_9CHLO</name>
<keyword evidence="1" id="KW-0472">Membrane</keyword>
<dbReference type="EMBL" id="JAEHOE010000047">
    <property type="protein sequence ID" value="KAG2492117.1"/>
    <property type="molecule type" value="Genomic_DNA"/>
</dbReference>
<keyword evidence="1" id="KW-0812">Transmembrane</keyword>
<proteinExistence type="predicted"/>
<sequence>MEANTGPAGSYAGSAADYTAGGGGDRAYGGGGYSGSGAAAGYGSPYGAGGGDRGAAGYGYGTAGAGGGGGRYSRTSPRRPLVGPYPRLVYLQWLWGAIAWFWGSLGWALTLPWRITTWLTPSFLRPAVDWVEDTALWWLGPPIRLAANLTHGTIAAVDRLLSGGRTTVSSTHTGNTHHFWVALEAYLRLIQHKAHLVEKHGFDGLWMALTTKTV</sequence>
<dbReference type="Proteomes" id="UP000612055">
    <property type="component" value="Unassembled WGS sequence"/>
</dbReference>
<feature type="transmembrane region" description="Helical" evidence="1">
    <location>
        <begin position="93"/>
        <end position="115"/>
    </location>
</feature>
<accession>A0A836BXL8</accession>
<reference evidence="2" key="1">
    <citation type="journal article" date="2020" name="bioRxiv">
        <title>Comparative genomics of Chlamydomonas.</title>
        <authorList>
            <person name="Craig R.J."/>
            <person name="Hasan A.R."/>
            <person name="Ness R.W."/>
            <person name="Keightley P.D."/>
        </authorList>
    </citation>
    <scope>NUCLEOTIDE SEQUENCE</scope>
    <source>
        <strain evidence="2">CCAP 11/70</strain>
    </source>
</reference>
<evidence type="ECO:0000313" key="3">
    <source>
        <dbReference type="Proteomes" id="UP000612055"/>
    </source>
</evidence>
<gene>
    <name evidence="2" type="ORF">HYH03_009608</name>
</gene>
<protein>
    <submittedName>
        <fullName evidence="2">Uncharacterized protein</fullName>
    </submittedName>
</protein>
<keyword evidence="3" id="KW-1185">Reference proteome</keyword>
<evidence type="ECO:0000256" key="1">
    <source>
        <dbReference type="SAM" id="Phobius"/>
    </source>
</evidence>
<keyword evidence="1" id="KW-1133">Transmembrane helix</keyword>
<comment type="caution">
    <text evidence="2">The sequence shown here is derived from an EMBL/GenBank/DDBJ whole genome shotgun (WGS) entry which is preliminary data.</text>
</comment>
<dbReference type="AlphaFoldDB" id="A0A836BXL8"/>